<name>A0ABD5U708_9EURY</name>
<proteinExistence type="predicted"/>
<keyword evidence="1" id="KW-0805">Transcription regulation</keyword>
<feature type="region of interest" description="Disordered" evidence="3">
    <location>
        <begin position="210"/>
        <end position="235"/>
    </location>
</feature>
<evidence type="ECO:0000313" key="6">
    <source>
        <dbReference type="Proteomes" id="UP001596406"/>
    </source>
</evidence>
<dbReference type="EMBL" id="JBHSXM010000001">
    <property type="protein sequence ID" value="MFC6835993.1"/>
    <property type="molecule type" value="Genomic_DNA"/>
</dbReference>
<dbReference type="PANTHER" id="PTHR34236:SF1">
    <property type="entry name" value="DIMETHYL SULFOXIDE REDUCTASE TRANSCRIPTIONAL ACTIVATOR"/>
    <property type="match status" value="1"/>
</dbReference>
<evidence type="ECO:0000259" key="4">
    <source>
        <dbReference type="Pfam" id="PF04967"/>
    </source>
</evidence>
<dbReference type="RefSeq" id="WP_304447687.1">
    <property type="nucleotide sequence ID" value="NZ_JARRAH010000001.1"/>
</dbReference>
<gene>
    <name evidence="5" type="ORF">ACFQHK_05670</name>
</gene>
<dbReference type="Proteomes" id="UP001596406">
    <property type="component" value="Unassembled WGS sequence"/>
</dbReference>
<dbReference type="AlphaFoldDB" id="A0ABD5U708"/>
<reference evidence="5 6" key="1">
    <citation type="journal article" date="2019" name="Int. J. Syst. Evol. Microbiol.">
        <title>The Global Catalogue of Microorganisms (GCM) 10K type strain sequencing project: providing services to taxonomists for standard genome sequencing and annotation.</title>
        <authorList>
            <consortium name="The Broad Institute Genomics Platform"/>
            <consortium name="The Broad Institute Genome Sequencing Center for Infectious Disease"/>
            <person name="Wu L."/>
            <person name="Ma J."/>
        </authorList>
    </citation>
    <scope>NUCLEOTIDE SEQUENCE [LARGE SCALE GENOMIC DNA]</scope>
    <source>
        <strain evidence="5 6">PSRA2</strain>
    </source>
</reference>
<protein>
    <submittedName>
        <fullName evidence="5">Helix-turn-helix domain-containing protein</fullName>
    </submittedName>
</protein>
<dbReference type="Pfam" id="PF04967">
    <property type="entry name" value="HTH_10"/>
    <property type="match status" value="1"/>
</dbReference>
<evidence type="ECO:0000256" key="3">
    <source>
        <dbReference type="SAM" id="MobiDB-lite"/>
    </source>
</evidence>
<dbReference type="PANTHER" id="PTHR34236">
    <property type="entry name" value="DIMETHYL SULFOXIDE REDUCTASE TRANSCRIPTIONAL ACTIVATOR"/>
    <property type="match status" value="1"/>
</dbReference>
<evidence type="ECO:0000256" key="2">
    <source>
        <dbReference type="ARBA" id="ARBA00023163"/>
    </source>
</evidence>
<keyword evidence="6" id="KW-1185">Reference proteome</keyword>
<sequence>MATLVTGDIDVADVALAETFTAVPDLVVTAEETAAARSVATPLLHLESQYEEDLEETIAADSSVETATEIARTGDRRLYHVSWGPKPRVTFQTLTREGGTLLGFRGTAEGWHVNLLYPTRQECSEAVETFRSADIDFTVDSVSDVATAEGVSPTHLTDDQCDTLRLAYRRGYFDIPRKVNLEELAEELGISHQACSERIRRALDSTLGRIYPGEAGQRPVDGATNSSSRGAQGKS</sequence>
<organism evidence="5 6">
    <name type="scientific">Halomarina ordinaria</name>
    <dbReference type="NCBI Taxonomy" id="3033939"/>
    <lineage>
        <taxon>Archaea</taxon>
        <taxon>Methanobacteriati</taxon>
        <taxon>Methanobacteriota</taxon>
        <taxon>Stenosarchaea group</taxon>
        <taxon>Halobacteria</taxon>
        <taxon>Halobacteriales</taxon>
        <taxon>Natronomonadaceae</taxon>
        <taxon>Halomarina</taxon>
    </lineage>
</organism>
<dbReference type="InterPro" id="IPR007050">
    <property type="entry name" value="HTH_bacterioopsin"/>
</dbReference>
<keyword evidence="2" id="KW-0804">Transcription</keyword>
<accession>A0ABD5U708</accession>
<comment type="caution">
    <text evidence="5">The sequence shown here is derived from an EMBL/GenBank/DDBJ whole genome shotgun (WGS) entry which is preliminary data.</text>
</comment>
<evidence type="ECO:0000256" key="1">
    <source>
        <dbReference type="ARBA" id="ARBA00023015"/>
    </source>
</evidence>
<feature type="compositionally biased region" description="Polar residues" evidence="3">
    <location>
        <begin position="223"/>
        <end position="235"/>
    </location>
</feature>
<evidence type="ECO:0000313" key="5">
    <source>
        <dbReference type="EMBL" id="MFC6835993.1"/>
    </source>
</evidence>
<feature type="domain" description="HTH bat-type" evidence="4">
    <location>
        <begin position="156"/>
        <end position="204"/>
    </location>
</feature>